<dbReference type="PANTHER" id="PTHR33678:SF1">
    <property type="entry name" value="BLL1576 PROTEIN"/>
    <property type="match status" value="1"/>
</dbReference>
<dbReference type="AlphaFoldDB" id="A0AB39UXH4"/>
<feature type="domain" description="Transposase IS66 central" evidence="1">
    <location>
        <begin position="2"/>
        <end position="63"/>
    </location>
</feature>
<sequence>MQVTPKSRFGEAIGYTLKYWDTLTTYLENGCLPIDNNGAENGIRPFVIGRKNWLFADTVRGAEASARIYSVIETAKANGHEPYSYLSRLFARLPQADSDDDLDALLPWNMKPAN</sequence>
<reference evidence="3" key="1">
    <citation type="submission" date="2024-05" db="EMBL/GenBank/DDBJ databases">
        <title>Genome sequencing of novel strain.</title>
        <authorList>
            <person name="Ganbat D."/>
            <person name="Ganbat S."/>
            <person name="Lee S.-J."/>
        </authorList>
    </citation>
    <scope>NUCLEOTIDE SEQUENCE</scope>
    <source>
        <strain evidence="3">SMD15-11</strain>
    </source>
</reference>
<evidence type="ECO:0000259" key="2">
    <source>
        <dbReference type="Pfam" id="PF13817"/>
    </source>
</evidence>
<evidence type="ECO:0000313" key="3">
    <source>
        <dbReference type="EMBL" id="XDT72632.1"/>
    </source>
</evidence>
<dbReference type="InterPro" id="IPR004291">
    <property type="entry name" value="Transposase_IS66_central"/>
</dbReference>
<dbReference type="PANTHER" id="PTHR33678">
    <property type="entry name" value="BLL1576 PROTEIN"/>
    <property type="match status" value="1"/>
</dbReference>
<feature type="domain" description="Transposase IS66 C-terminal" evidence="2">
    <location>
        <begin position="70"/>
        <end position="108"/>
    </location>
</feature>
<evidence type="ECO:0000259" key="1">
    <source>
        <dbReference type="Pfam" id="PF03050"/>
    </source>
</evidence>
<dbReference type="InterPro" id="IPR052344">
    <property type="entry name" value="Transposase-related"/>
</dbReference>
<name>A0AB39UXH4_9GAMM</name>
<dbReference type="Pfam" id="PF03050">
    <property type="entry name" value="DDE_Tnp_IS66"/>
    <property type="match status" value="1"/>
</dbReference>
<dbReference type="InterPro" id="IPR039552">
    <property type="entry name" value="IS66_C"/>
</dbReference>
<dbReference type="KEGG" id="tcd:AAIA72_01225"/>
<gene>
    <name evidence="3" type="ORF">AAIA72_01225</name>
</gene>
<proteinExistence type="predicted"/>
<dbReference type="Pfam" id="PF13817">
    <property type="entry name" value="DDE_Tnp_IS66_C"/>
    <property type="match status" value="1"/>
</dbReference>
<organism evidence="3">
    <name type="scientific">Thermohahella caldifontis</name>
    <dbReference type="NCBI Taxonomy" id="3142973"/>
    <lineage>
        <taxon>Bacteria</taxon>
        <taxon>Pseudomonadati</taxon>
        <taxon>Pseudomonadota</taxon>
        <taxon>Gammaproteobacteria</taxon>
        <taxon>Oceanospirillales</taxon>
        <taxon>Hahellaceae</taxon>
        <taxon>Thermohahella</taxon>
    </lineage>
</organism>
<accession>A0AB39UXH4</accession>
<dbReference type="EMBL" id="CP154858">
    <property type="protein sequence ID" value="XDT72632.1"/>
    <property type="molecule type" value="Genomic_DNA"/>
</dbReference>
<protein>
    <submittedName>
        <fullName evidence="3">Transposase</fullName>
    </submittedName>
</protein>